<dbReference type="GO" id="GO:0016301">
    <property type="term" value="F:kinase activity"/>
    <property type="evidence" value="ECO:0007669"/>
    <property type="project" value="UniProtKB-KW"/>
</dbReference>
<protein>
    <submittedName>
        <fullName evidence="1">GYDIA family GHMP kinase</fullName>
    </submittedName>
</protein>
<evidence type="ECO:0000313" key="1">
    <source>
        <dbReference type="EMBL" id="MDT0645769.1"/>
    </source>
</evidence>
<proteinExistence type="predicted"/>
<dbReference type="RefSeq" id="WP_311493955.1">
    <property type="nucleotide sequence ID" value="NZ_JAVRHO010000004.1"/>
</dbReference>
<name>A0ABU3CHE1_9FLAO</name>
<sequence length="305" mass="34467">MKKFHSNGKLLITGEYAVLNGAKALTVPTKFSQDLIIHESEVSILNWKSFDQDDKVWFEGEFKIENGEVKCISENASSEVAKRLIQILQAAYHSNPEVFAENRGYNVDTKLNFDQNWGLGTSSTLINNIAQWFDIDAYQLLAKTFGGSGFDIAAAQNNNPVTYQLTGTGRTVLNADFHPAFKDGLFFVYLNNKQNSRQAIAHYKNQPQENLNVLIEKISNITLQFIECTSLAEFEMLIEIHETLISQAINLPKVKTELFNDYPRKIKSLGGWGGDFVMATGGENEKEYFRSKGYNTIFSYEDIIL</sequence>
<keyword evidence="2" id="KW-1185">Reference proteome</keyword>
<dbReference type="Proteomes" id="UP001245285">
    <property type="component" value="Unassembled WGS sequence"/>
</dbReference>
<dbReference type="NCBIfam" id="NF040656">
    <property type="entry name" value="GHMP_GYDIA"/>
    <property type="match status" value="1"/>
</dbReference>
<reference evidence="1 2" key="1">
    <citation type="submission" date="2023-09" db="EMBL/GenBank/DDBJ databases">
        <authorList>
            <person name="Rey-Velasco X."/>
        </authorList>
    </citation>
    <scope>NUCLEOTIDE SEQUENCE [LARGE SCALE GENOMIC DNA]</scope>
    <source>
        <strain evidence="1 2">F260</strain>
    </source>
</reference>
<dbReference type="Gene3D" id="3.30.230.10">
    <property type="match status" value="1"/>
</dbReference>
<dbReference type="SUPFAM" id="SSF54211">
    <property type="entry name" value="Ribosomal protein S5 domain 2-like"/>
    <property type="match status" value="1"/>
</dbReference>
<dbReference type="InterPro" id="IPR014721">
    <property type="entry name" value="Ribsml_uS5_D2-typ_fold_subgr"/>
</dbReference>
<accession>A0ABU3CHE1</accession>
<evidence type="ECO:0000313" key="2">
    <source>
        <dbReference type="Proteomes" id="UP001245285"/>
    </source>
</evidence>
<keyword evidence="1" id="KW-0808">Transferase</keyword>
<comment type="caution">
    <text evidence="1">The sequence shown here is derived from an EMBL/GenBank/DDBJ whole genome shotgun (WGS) entry which is preliminary data.</text>
</comment>
<dbReference type="EMBL" id="JAVRHO010000004">
    <property type="protein sequence ID" value="MDT0645769.1"/>
    <property type="molecule type" value="Genomic_DNA"/>
</dbReference>
<organism evidence="1 2">
    <name type="scientific">Autumnicola lenta</name>
    <dbReference type="NCBI Taxonomy" id="3075593"/>
    <lineage>
        <taxon>Bacteria</taxon>
        <taxon>Pseudomonadati</taxon>
        <taxon>Bacteroidota</taxon>
        <taxon>Flavobacteriia</taxon>
        <taxon>Flavobacteriales</taxon>
        <taxon>Flavobacteriaceae</taxon>
        <taxon>Autumnicola</taxon>
    </lineage>
</organism>
<gene>
    <name evidence="1" type="ORF">RM545_03625</name>
</gene>
<dbReference type="InterPro" id="IPR020568">
    <property type="entry name" value="Ribosomal_Su5_D2-typ_SF"/>
</dbReference>
<keyword evidence="1" id="KW-0418">Kinase</keyword>
<dbReference type="InterPro" id="IPR047765">
    <property type="entry name" value="GHMP_GYDIA-like"/>
</dbReference>